<dbReference type="PANTHER" id="PTHR32089:SF112">
    <property type="entry name" value="LYSOZYME-LIKE PROTEIN-RELATED"/>
    <property type="match status" value="1"/>
</dbReference>
<protein>
    <submittedName>
        <fullName evidence="4">Methyl-accepting chemotaxis protein</fullName>
    </submittedName>
</protein>
<sequence length="517" mass="56400">MSVTRGRTLGLGRLIRQLRRGRATLNDRAWTFSPLALPVGRFLGALRERFVVMRQSSIRIAINAARLQAHTQACETMADEQAREAESLSAQGTQIASLSQQTNDIVAGAAGVFRQQLGGLRATQEQLADLNRRVARVSTQMQSFSEVIAQLSRRARSVEDTSRLIKDIALQTHLLALNAGVEAARAGEAGRGFAVVASEVGKLAERVNAATGDIVQQTGEILGLVSDTERQSQSIHTDMRASDRLVGDFAGQFDGLVRELGSVGSQLDGVADHVAQVNQTNQDMSRSIGLIAQHSAILRQRMESMREQVHGVRAQTESLQEMLAAWRTGATPFDDLETRLDLLRDRCAGLLRQARADGLDVFDKAYRQIPGSRPPRYHVAYDQAVDQALQGILDGVLDQVPHGYYAILVDMNGYAPTHNRRYSRPPTGDVAHDTLHARDKRLFDDQISRGAIANRGGVLCQTYMRDTGEIITDVSVPLDLDGARWGAVRIGLDYLQFEQALAPAETPAAVGAQLASP</sequence>
<keyword evidence="1 2" id="KW-0807">Transducer</keyword>
<feature type="domain" description="Methyl-accepting transducer" evidence="3">
    <location>
        <begin position="56"/>
        <end position="292"/>
    </location>
</feature>
<dbReference type="RefSeq" id="WP_376812507.1">
    <property type="nucleotide sequence ID" value="NZ_JBHSDY010000004.1"/>
</dbReference>
<dbReference type="EMBL" id="JBHSDY010000004">
    <property type="protein sequence ID" value="MFC4297944.1"/>
    <property type="molecule type" value="Genomic_DNA"/>
</dbReference>
<reference evidence="5" key="1">
    <citation type="journal article" date="2019" name="Int. J. Syst. Evol. Microbiol.">
        <title>The Global Catalogue of Microorganisms (GCM) 10K type strain sequencing project: providing services to taxonomists for standard genome sequencing and annotation.</title>
        <authorList>
            <consortium name="The Broad Institute Genomics Platform"/>
            <consortium name="The Broad Institute Genome Sequencing Center for Infectious Disease"/>
            <person name="Wu L."/>
            <person name="Ma J."/>
        </authorList>
    </citation>
    <scope>NUCLEOTIDE SEQUENCE [LARGE SCALE GENOMIC DNA]</scope>
    <source>
        <strain evidence="5">CGMCC 1.19029</strain>
    </source>
</reference>
<dbReference type="Pfam" id="PF00015">
    <property type="entry name" value="MCPsignal"/>
    <property type="match status" value="1"/>
</dbReference>
<evidence type="ECO:0000256" key="1">
    <source>
        <dbReference type="ARBA" id="ARBA00023224"/>
    </source>
</evidence>
<evidence type="ECO:0000313" key="5">
    <source>
        <dbReference type="Proteomes" id="UP001595756"/>
    </source>
</evidence>
<organism evidence="4 5">
    <name type="scientific">Castellaniella hirudinis</name>
    <dbReference type="NCBI Taxonomy" id="1144617"/>
    <lineage>
        <taxon>Bacteria</taxon>
        <taxon>Pseudomonadati</taxon>
        <taxon>Pseudomonadota</taxon>
        <taxon>Betaproteobacteria</taxon>
        <taxon>Burkholderiales</taxon>
        <taxon>Alcaligenaceae</taxon>
        <taxon>Castellaniella</taxon>
    </lineage>
</organism>
<proteinExistence type="predicted"/>
<dbReference type="Proteomes" id="UP001595756">
    <property type="component" value="Unassembled WGS sequence"/>
</dbReference>
<evidence type="ECO:0000256" key="2">
    <source>
        <dbReference type="PROSITE-ProRule" id="PRU00284"/>
    </source>
</evidence>
<evidence type="ECO:0000259" key="3">
    <source>
        <dbReference type="PROSITE" id="PS50111"/>
    </source>
</evidence>
<dbReference type="SUPFAM" id="SSF58104">
    <property type="entry name" value="Methyl-accepting chemotaxis protein (MCP) signaling domain"/>
    <property type="match status" value="1"/>
</dbReference>
<dbReference type="Gene3D" id="1.10.287.950">
    <property type="entry name" value="Methyl-accepting chemotaxis protein"/>
    <property type="match status" value="1"/>
</dbReference>
<gene>
    <name evidence="4" type="ORF">ACFO0J_07805</name>
</gene>
<dbReference type="PANTHER" id="PTHR32089">
    <property type="entry name" value="METHYL-ACCEPTING CHEMOTAXIS PROTEIN MCPB"/>
    <property type="match status" value="1"/>
</dbReference>
<name>A0ABV8RYY4_9BURK</name>
<keyword evidence="5" id="KW-1185">Reference proteome</keyword>
<dbReference type="PROSITE" id="PS50111">
    <property type="entry name" value="CHEMOTAXIS_TRANSDUC_2"/>
    <property type="match status" value="1"/>
</dbReference>
<dbReference type="SMART" id="SM00283">
    <property type="entry name" value="MA"/>
    <property type="match status" value="1"/>
</dbReference>
<comment type="caution">
    <text evidence="4">The sequence shown here is derived from an EMBL/GenBank/DDBJ whole genome shotgun (WGS) entry which is preliminary data.</text>
</comment>
<accession>A0ABV8RYY4</accession>
<dbReference type="InterPro" id="IPR004089">
    <property type="entry name" value="MCPsignal_dom"/>
</dbReference>
<evidence type="ECO:0000313" key="4">
    <source>
        <dbReference type="EMBL" id="MFC4297944.1"/>
    </source>
</evidence>